<dbReference type="AlphaFoldDB" id="A0A0A2TTK6"/>
<feature type="compositionally biased region" description="Basic and acidic residues" evidence="1">
    <location>
        <begin position="43"/>
        <end position="54"/>
    </location>
</feature>
<evidence type="ECO:0000313" key="2">
    <source>
        <dbReference type="EMBL" id="KGP72615.1"/>
    </source>
</evidence>
<name>A0A0A2TTK6_9BACI</name>
<reference evidence="2 3" key="1">
    <citation type="journal article" date="2015" name="Stand. Genomic Sci.">
        <title>High quality draft genome sequence of the moderately halophilic bacterium Pontibacillus yanchengensis Y32(T) and comparison among Pontibacillus genomes.</title>
        <authorList>
            <person name="Huang J."/>
            <person name="Qiao Z.X."/>
            <person name="Tang J.W."/>
            <person name="Wang G."/>
        </authorList>
    </citation>
    <scope>NUCLEOTIDE SEQUENCE [LARGE SCALE GENOMIC DNA]</scope>
    <source>
        <strain evidence="2 3">Y32</strain>
    </source>
</reference>
<accession>A0A0A2TTK6</accession>
<keyword evidence="3" id="KW-1185">Reference proteome</keyword>
<evidence type="ECO:0000313" key="3">
    <source>
        <dbReference type="Proteomes" id="UP000030147"/>
    </source>
</evidence>
<sequence length="97" mass="11163">MERLSQNSDQLFQNRSDNLKQPFLAMFPSLPKQQRWPWNKETPAGERGRRDPAEPRSWARGGLPARRQDASCSTATFILTKATEISLFFDQLVTLIL</sequence>
<dbReference type="Proteomes" id="UP000030147">
    <property type="component" value="Unassembled WGS sequence"/>
</dbReference>
<gene>
    <name evidence="2" type="ORF">N782_11435</name>
</gene>
<evidence type="ECO:0000256" key="1">
    <source>
        <dbReference type="SAM" id="MobiDB-lite"/>
    </source>
</evidence>
<comment type="caution">
    <text evidence="2">The sequence shown here is derived from an EMBL/GenBank/DDBJ whole genome shotgun (WGS) entry which is preliminary data.</text>
</comment>
<dbReference type="EMBL" id="AVBF01000027">
    <property type="protein sequence ID" value="KGP72615.1"/>
    <property type="molecule type" value="Genomic_DNA"/>
</dbReference>
<protein>
    <submittedName>
        <fullName evidence="2">Uncharacterized protein</fullName>
    </submittedName>
</protein>
<organism evidence="2 3">
    <name type="scientific">Pontibacillus yanchengensis Y32</name>
    <dbReference type="NCBI Taxonomy" id="1385514"/>
    <lineage>
        <taxon>Bacteria</taxon>
        <taxon>Bacillati</taxon>
        <taxon>Bacillota</taxon>
        <taxon>Bacilli</taxon>
        <taxon>Bacillales</taxon>
        <taxon>Bacillaceae</taxon>
        <taxon>Pontibacillus</taxon>
    </lineage>
</organism>
<feature type="region of interest" description="Disordered" evidence="1">
    <location>
        <begin position="27"/>
        <end position="70"/>
    </location>
</feature>
<proteinExistence type="predicted"/>